<dbReference type="GO" id="GO:0005634">
    <property type="term" value="C:nucleus"/>
    <property type="evidence" value="ECO:0007669"/>
    <property type="project" value="UniProtKB-SubCell"/>
</dbReference>
<dbReference type="Pfam" id="PF00046">
    <property type="entry name" value="Homeodomain"/>
    <property type="match status" value="1"/>
</dbReference>
<protein>
    <submittedName>
        <fullName evidence="8">Pituitary homeobox 2</fullName>
    </submittedName>
</protein>
<dbReference type="EMBL" id="LSMT01000144">
    <property type="protein sequence ID" value="PFX25723.1"/>
    <property type="molecule type" value="Genomic_DNA"/>
</dbReference>
<feature type="DNA-binding region" description="Homeobox" evidence="4">
    <location>
        <begin position="548"/>
        <end position="607"/>
    </location>
</feature>
<dbReference type="CDD" id="cd22343">
    <property type="entry name" value="PDDEXK_lambda_exonuclease-like"/>
    <property type="match status" value="1"/>
</dbReference>
<keyword evidence="1 4" id="KW-0238">DNA-binding</keyword>
<keyword evidence="3 4" id="KW-0539">Nucleus</keyword>
<comment type="caution">
    <text evidence="8">The sequence shown here is derived from an EMBL/GenBank/DDBJ whole genome shotgun (WGS) entry which is preliminary data.</text>
</comment>
<proteinExistence type="predicted"/>
<dbReference type="Gene3D" id="3.90.320.10">
    <property type="match status" value="1"/>
</dbReference>
<feature type="domain" description="Homeobox" evidence="7">
    <location>
        <begin position="546"/>
        <end position="606"/>
    </location>
</feature>
<dbReference type="CDD" id="cd00086">
    <property type="entry name" value="homeodomain"/>
    <property type="match status" value="1"/>
</dbReference>
<gene>
    <name evidence="8" type="primary">Pitx2</name>
    <name evidence="8" type="ORF">AWC38_SpisGene9657</name>
</gene>
<dbReference type="Proteomes" id="UP000225706">
    <property type="component" value="Unassembled WGS sequence"/>
</dbReference>
<dbReference type="PROSITE" id="PS50071">
    <property type="entry name" value="HOMEOBOX_2"/>
    <property type="match status" value="1"/>
</dbReference>
<feature type="compositionally biased region" description="Basic and acidic residues" evidence="6">
    <location>
        <begin position="510"/>
        <end position="519"/>
    </location>
</feature>
<evidence type="ECO:0000313" key="9">
    <source>
        <dbReference type="Proteomes" id="UP000225706"/>
    </source>
</evidence>
<dbReference type="PROSITE" id="PS00027">
    <property type="entry name" value="HOMEOBOX_1"/>
    <property type="match status" value="1"/>
</dbReference>
<dbReference type="Gene3D" id="1.10.10.60">
    <property type="entry name" value="Homeodomain-like"/>
    <property type="match status" value="1"/>
</dbReference>
<dbReference type="GO" id="GO:0000981">
    <property type="term" value="F:DNA-binding transcription factor activity, RNA polymerase II-specific"/>
    <property type="evidence" value="ECO:0007669"/>
    <property type="project" value="InterPro"/>
</dbReference>
<evidence type="ECO:0000256" key="3">
    <source>
        <dbReference type="ARBA" id="ARBA00023242"/>
    </source>
</evidence>
<keyword evidence="2 4" id="KW-0371">Homeobox</keyword>
<keyword evidence="9" id="KW-1185">Reference proteome</keyword>
<evidence type="ECO:0000256" key="5">
    <source>
        <dbReference type="RuleBase" id="RU000682"/>
    </source>
</evidence>
<organism evidence="8 9">
    <name type="scientific">Stylophora pistillata</name>
    <name type="common">Smooth cauliflower coral</name>
    <dbReference type="NCBI Taxonomy" id="50429"/>
    <lineage>
        <taxon>Eukaryota</taxon>
        <taxon>Metazoa</taxon>
        <taxon>Cnidaria</taxon>
        <taxon>Anthozoa</taxon>
        <taxon>Hexacorallia</taxon>
        <taxon>Scleractinia</taxon>
        <taxon>Astrocoeniina</taxon>
        <taxon>Pocilloporidae</taxon>
        <taxon>Stylophora</taxon>
    </lineage>
</organism>
<dbReference type="PANTHER" id="PTHR47526:SF3">
    <property type="entry name" value="PHD-TYPE DOMAIN-CONTAINING PROTEIN"/>
    <property type="match status" value="1"/>
</dbReference>
<evidence type="ECO:0000256" key="2">
    <source>
        <dbReference type="ARBA" id="ARBA00023155"/>
    </source>
</evidence>
<feature type="region of interest" description="Disordered" evidence="6">
    <location>
        <begin position="509"/>
        <end position="551"/>
    </location>
</feature>
<dbReference type="InterPro" id="IPR001356">
    <property type="entry name" value="HD"/>
</dbReference>
<evidence type="ECO:0000256" key="4">
    <source>
        <dbReference type="PROSITE-ProRule" id="PRU00108"/>
    </source>
</evidence>
<evidence type="ECO:0000313" key="8">
    <source>
        <dbReference type="EMBL" id="PFX25723.1"/>
    </source>
</evidence>
<evidence type="ECO:0000256" key="6">
    <source>
        <dbReference type="SAM" id="MobiDB-lite"/>
    </source>
</evidence>
<dbReference type="PANTHER" id="PTHR47526">
    <property type="entry name" value="ATP-DEPENDENT DNA HELICASE"/>
    <property type="match status" value="1"/>
</dbReference>
<dbReference type="InterPro" id="IPR011604">
    <property type="entry name" value="PDDEXK-like_dom_sf"/>
</dbReference>
<dbReference type="SUPFAM" id="SSF52980">
    <property type="entry name" value="Restriction endonuclease-like"/>
    <property type="match status" value="1"/>
</dbReference>
<name>A0A2B4S9L5_STYPI</name>
<dbReference type="SMART" id="SM00389">
    <property type="entry name" value="HOX"/>
    <property type="match status" value="1"/>
</dbReference>
<dbReference type="AlphaFoldDB" id="A0A2B4S9L5"/>
<dbReference type="GO" id="GO:0003677">
    <property type="term" value="F:DNA binding"/>
    <property type="evidence" value="ECO:0007669"/>
    <property type="project" value="UniProtKB-UniRule"/>
</dbReference>
<dbReference type="OrthoDB" id="6159439at2759"/>
<dbReference type="SUPFAM" id="SSF46689">
    <property type="entry name" value="Homeodomain-like"/>
    <property type="match status" value="1"/>
</dbReference>
<dbReference type="InterPro" id="IPR019080">
    <property type="entry name" value="YqaJ_viral_recombinase"/>
</dbReference>
<sequence length="747" mass="83845">MLVHIRVTCFSKKYMQTESKVIILLSSLSKIMASEEKKNSSSDPDNVVQIPLSDYAKKLDGKVRERYVKKISTIGIDPALIEGKHFEPDCLPPVESTDLLCYLVLETSFYTQKQFKAFRSLEAYNQMVSGFVYNVQGHMVASKFVVLAKVRHSQRMNEALIPIWIITEKDGTINCAHCLGCKAGLAESCSHIASVLFYLEAWTKVNGRLACTQMKCSWILPSFASEVEYVRVRDINFKSAKKLKVDLDKMIENLSEELELSGISKRQNESAVPKPEVPAPSQAEVEEFYSKLSKCNSKPVVLSLVPPYAQSYVLPSRNISTVMDMFKKENLELSYNELFKLCQSTSIEITKEKIDQVQKDTISQSSGANFFKHRAGRIGASQSKAAAHSDPALPSQSLIQRICYPELHKVNTKAVHHGCKHEASAISALEESMKKTHTNFKVIKCGLFINEENPWMHATPDFLCSCDCCGEGCGEIKCPLRLENCDFDSYVLKPGSCLEKNSRGEFVLAPKDRGPKEHLPPVPDEGSLRQSGTVRRKAPGPKQDRKGLRRKRTAFTVRQLERMQSVFQWNKYPGVTVREALAAELGISEACVQVWFQNRRSKWRKRESNIRTIRCEERPDACAFYTYINAERSWPLPQTHNYCSCQVMSHGVFGVVPVIAGSMSAGLINDNRLTTCASLHPTHVLSYEQGEEREERTGILKPNGAGPRFTHLNLSSRSQKEVFSGGRSADEVISADGLLCMHSMPLN</sequence>
<comment type="subcellular location">
    <subcellularLocation>
        <location evidence="4 5">Nucleus</location>
    </subcellularLocation>
</comment>
<reference evidence="9" key="1">
    <citation type="journal article" date="2017" name="bioRxiv">
        <title>Comparative analysis of the genomes of Stylophora pistillata and Acropora digitifera provides evidence for extensive differences between species of corals.</title>
        <authorList>
            <person name="Voolstra C.R."/>
            <person name="Li Y."/>
            <person name="Liew Y.J."/>
            <person name="Baumgarten S."/>
            <person name="Zoccola D."/>
            <person name="Flot J.-F."/>
            <person name="Tambutte S."/>
            <person name="Allemand D."/>
            <person name="Aranda M."/>
        </authorList>
    </citation>
    <scope>NUCLEOTIDE SEQUENCE [LARGE SCALE GENOMIC DNA]</scope>
</reference>
<dbReference type="GO" id="GO:0006281">
    <property type="term" value="P:DNA repair"/>
    <property type="evidence" value="ECO:0007669"/>
    <property type="project" value="UniProtKB-ARBA"/>
</dbReference>
<dbReference type="InterPro" id="IPR011335">
    <property type="entry name" value="Restrct_endonuc-II-like"/>
</dbReference>
<dbReference type="InterPro" id="IPR017970">
    <property type="entry name" value="Homeobox_CS"/>
</dbReference>
<dbReference type="Pfam" id="PF09588">
    <property type="entry name" value="YqaJ"/>
    <property type="match status" value="1"/>
</dbReference>
<accession>A0A2B4S9L5</accession>
<dbReference type="InterPro" id="IPR009057">
    <property type="entry name" value="Homeodomain-like_sf"/>
</dbReference>
<evidence type="ECO:0000256" key="1">
    <source>
        <dbReference type="ARBA" id="ARBA00023125"/>
    </source>
</evidence>
<evidence type="ECO:0000259" key="7">
    <source>
        <dbReference type="PROSITE" id="PS50071"/>
    </source>
</evidence>